<dbReference type="KEGG" id="vde:111253154"/>
<dbReference type="OMA" id="HEIAPLC"/>
<dbReference type="EnsemblMetazoa" id="XM_022812168">
    <property type="protein sequence ID" value="XP_022667903"/>
    <property type="gene ID" value="LOC111253154"/>
</dbReference>
<keyword evidence="3" id="KW-1185">Reference proteome</keyword>
<evidence type="ECO:0000313" key="2">
    <source>
        <dbReference type="EnsemblMetazoa" id="XP_022667903"/>
    </source>
</evidence>
<dbReference type="InParanoid" id="A0A7M7KJY9"/>
<name>A0A7M7KJY9_VARDE</name>
<dbReference type="RefSeq" id="XP_022667903.1">
    <property type="nucleotide sequence ID" value="XM_022812168.1"/>
</dbReference>
<sequence length="215" mass="24671">MSSAMKVQVTLLVLCSTFSFGLCRVSLQDLCSDESKRQDYSETVLDSLRETLKREEPFRMEDDIRKFFRLYNGKIYNLHQFVLRHPSQILCDKKEEQANMIMLLAFNTTKVHYTWNVAGINGMSGGFWTFANRITTEIKLSAPLNQNKAVSFTVDSVRLTELDGIWVKVDGVQPFAWIASQIGNLGTMISRGTLKTFLQNNLRIIFNQVFSTYEV</sequence>
<dbReference type="GeneID" id="111253154"/>
<dbReference type="Proteomes" id="UP000594260">
    <property type="component" value="Unplaced"/>
</dbReference>
<feature type="signal peptide" evidence="1">
    <location>
        <begin position="1"/>
        <end position="23"/>
    </location>
</feature>
<evidence type="ECO:0000256" key="1">
    <source>
        <dbReference type="SAM" id="SignalP"/>
    </source>
</evidence>
<accession>A0A7M7KJY9</accession>
<proteinExistence type="predicted"/>
<organism evidence="2 3">
    <name type="scientific">Varroa destructor</name>
    <name type="common">Honeybee mite</name>
    <dbReference type="NCBI Taxonomy" id="109461"/>
    <lineage>
        <taxon>Eukaryota</taxon>
        <taxon>Metazoa</taxon>
        <taxon>Ecdysozoa</taxon>
        <taxon>Arthropoda</taxon>
        <taxon>Chelicerata</taxon>
        <taxon>Arachnida</taxon>
        <taxon>Acari</taxon>
        <taxon>Parasitiformes</taxon>
        <taxon>Mesostigmata</taxon>
        <taxon>Gamasina</taxon>
        <taxon>Dermanyssoidea</taxon>
        <taxon>Varroidae</taxon>
        <taxon>Varroa</taxon>
    </lineage>
</organism>
<dbReference type="Gene3D" id="3.15.10.50">
    <property type="match status" value="1"/>
</dbReference>
<dbReference type="InterPro" id="IPR038602">
    <property type="entry name" value="Mite_allergen_7_sf"/>
</dbReference>
<protein>
    <submittedName>
        <fullName evidence="2">Uncharacterized protein</fullName>
    </submittedName>
</protein>
<keyword evidence="1" id="KW-0732">Signal</keyword>
<reference evidence="2" key="1">
    <citation type="submission" date="2021-01" db="UniProtKB">
        <authorList>
            <consortium name="EnsemblMetazoa"/>
        </authorList>
    </citation>
    <scope>IDENTIFICATION</scope>
</reference>
<feature type="chain" id="PRO_5029915791" evidence="1">
    <location>
        <begin position="24"/>
        <end position="215"/>
    </location>
</feature>
<evidence type="ECO:0000313" key="3">
    <source>
        <dbReference type="Proteomes" id="UP000594260"/>
    </source>
</evidence>
<dbReference type="AlphaFoldDB" id="A0A7M7KJY9"/>
<dbReference type="OrthoDB" id="6487460at2759"/>